<feature type="transmembrane region" description="Helical" evidence="1">
    <location>
        <begin position="213"/>
        <end position="231"/>
    </location>
</feature>
<feature type="transmembrane region" description="Helical" evidence="1">
    <location>
        <begin position="338"/>
        <end position="358"/>
    </location>
</feature>
<evidence type="ECO:0008006" key="4">
    <source>
        <dbReference type="Google" id="ProtNLM"/>
    </source>
</evidence>
<feature type="transmembrane region" description="Helical" evidence="1">
    <location>
        <begin position="145"/>
        <end position="163"/>
    </location>
</feature>
<organism evidence="2 3">
    <name type="scientific">Rhodococcus spelaei</name>
    <dbReference type="NCBI Taxonomy" id="2546320"/>
    <lineage>
        <taxon>Bacteria</taxon>
        <taxon>Bacillati</taxon>
        <taxon>Actinomycetota</taxon>
        <taxon>Actinomycetes</taxon>
        <taxon>Mycobacteriales</taxon>
        <taxon>Nocardiaceae</taxon>
        <taxon>Rhodococcus</taxon>
    </lineage>
</organism>
<keyword evidence="1" id="KW-0812">Transmembrane</keyword>
<feature type="transmembrane region" description="Helical" evidence="1">
    <location>
        <begin position="115"/>
        <end position="138"/>
    </location>
</feature>
<proteinExistence type="predicted"/>
<comment type="caution">
    <text evidence="2">The sequence shown here is derived from an EMBL/GenBank/DDBJ whole genome shotgun (WGS) entry which is preliminary data.</text>
</comment>
<feature type="transmembrane region" description="Helical" evidence="1">
    <location>
        <begin position="238"/>
        <end position="260"/>
    </location>
</feature>
<feature type="transmembrane region" description="Helical" evidence="1">
    <location>
        <begin position="26"/>
        <end position="45"/>
    </location>
</feature>
<evidence type="ECO:0000313" key="3">
    <source>
        <dbReference type="Proteomes" id="UP000316256"/>
    </source>
</evidence>
<feature type="transmembrane region" description="Helical" evidence="1">
    <location>
        <begin position="419"/>
        <end position="439"/>
    </location>
</feature>
<evidence type="ECO:0000313" key="2">
    <source>
        <dbReference type="EMBL" id="TQF74842.1"/>
    </source>
</evidence>
<dbReference type="AlphaFoldDB" id="A0A541BR76"/>
<evidence type="ECO:0000256" key="1">
    <source>
        <dbReference type="SAM" id="Phobius"/>
    </source>
</evidence>
<accession>A0A541BR76</accession>
<dbReference type="PANTHER" id="PTHR38454:SF1">
    <property type="entry name" value="INTEGRAL MEMBRANE PROTEIN"/>
    <property type="match status" value="1"/>
</dbReference>
<dbReference type="OrthoDB" id="3752109at2"/>
<feature type="transmembrane region" description="Helical" evidence="1">
    <location>
        <begin position="370"/>
        <end position="388"/>
    </location>
</feature>
<dbReference type="Proteomes" id="UP000316256">
    <property type="component" value="Unassembled WGS sequence"/>
</dbReference>
<name>A0A541BR76_9NOCA</name>
<feature type="transmembrane region" description="Helical" evidence="1">
    <location>
        <begin position="706"/>
        <end position="727"/>
    </location>
</feature>
<dbReference type="InterPro" id="IPR018580">
    <property type="entry name" value="Uncharacterised_YfhO"/>
</dbReference>
<feature type="transmembrane region" description="Helical" evidence="1">
    <location>
        <begin position="309"/>
        <end position="326"/>
    </location>
</feature>
<reference evidence="2 3" key="1">
    <citation type="submission" date="2019-06" db="EMBL/GenBank/DDBJ databases">
        <title>Rhodococcus spaelei sp. nov., isolated from a cave.</title>
        <authorList>
            <person name="Lee S.D."/>
        </authorList>
    </citation>
    <scope>NUCLEOTIDE SEQUENCE [LARGE SCALE GENOMIC DNA]</scope>
    <source>
        <strain evidence="2 3">C9-5</strain>
    </source>
</reference>
<keyword evidence="3" id="KW-1185">Reference proteome</keyword>
<dbReference type="RefSeq" id="WP_142094926.1">
    <property type="nucleotide sequence ID" value="NZ_VIGH01000001.1"/>
</dbReference>
<sequence length="742" mass="79775">MTSGNTAQTNGAATGIVQRCRRLPDWLIALAVGLLTALIATIAQWRGHFFYYVGDQHEQFAPLWHVFGTSLRAGQWPTMDPAGWMGGNYAAEALTGIWNPVNLLNFMLVSHFDNLSLAAFVVMVEMLAILGAGVYLLAREYGSRRAAAVIVATALPVSGFTLWYEASGWPAGLMAFTWVTHFWWSARRHSRGAMNPFVPFLFGALAMTTGNPYAPLGLVVVLAAIAVELAVRRRYVRLAHLVVLGACVGAVALLVFLPLLGTSEVTTRESLAALSNDTFLVPDVGDLVTGSVPTYLPSMSTWAGGRLESVPTTYFAWFLVPLLPWLRWRTARARAGALTSLFGVGGFYLLATLAPSNLWLFRWPVRLVEYLYLAVGVLFAVALSAGLARDNVRRRAGATAALVVVGFYLGWAVRPDEFPVHALGLLVVAALLAALLVAYRRGGLPTAAVVAVVGTAAVLFMQASSFPASATDGGKSYPAYDLNRIAAGTADYRGTVLQIAALENTSSEDMRRGEILFGNLPRAAGIQSVASYTGMGFVDFAKELCMDYRGATCRDAFDRVWRPADASTPAPLIDVMGVSTLVLQRSLLPEAAAAEPPPGWHRAYDTPVRAVWIRDEVLPADSRLTWTSPGVEARTAEYAPQREAVHYTAAEPGRIAFARLAWPGYTATVDGRDVELAQGPAGLLAVDVPAGEHTLVVEFATPGLRLGFAALVGAVLAALVQTAVWFWRRPTRSPRRGGTARG</sequence>
<keyword evidence="1" id="KW-0472">Membrane</keyword>
<gene>
    <name evidence="2" type="ORF">FK531_01820</name>
</gene>
<keyword evidence="1" id="KW-1133">Transmembrane helix</keyword>
<dbReference type="EMBL" id="VIGH01000001">
    <property type="protein sequence ID" value="TQF74842.1"/>
    <property type="molecule type" value="Genomic_DNA"/>
</dbReference>
<protein>
    <recommendedName>
        <fullName evidence="4">YfhO family protein</fullName>
    </recommendedName>
</protein>
<feature type="transmembrane region" description="Helical" evidence="1">
    <location>
        <begin position="395"/>
        <end position="413"/>
    </location>
</feature>
<dbReference type="PANTHER" id="PTHR38454">
    <property type="entry name" value="INTEGRAL MEMBRANE PROTEIN-RELATED"/>
    <property type="match status" value="1"/>
</dbReference>
<feature type="transmembrane region" description="Helical" evidence="1">
    <location>
        <begin position="446"/>
        <end position="466"/>
    </location>
</feature>